<dbReference type="EMBL" id="ML211872">
    <property type="protein sequence ID" value="TFK79997.1"/>
    <property type="molecule type" value="Genomic_DNA"/>
</dbReference>
<feature type="non-terminal residue" evidence="2">
    <location>
        <position position="1"/>
    </location>
</feature>
<dbReference type="Pfam" id="PF13936">
    <property type="entry name" value="HTH_38"/>
    <property type="match status" value="1"/>
</dbReference>
<feature type="domain" description="Transposase IS30-like HTH" evidence="1">
    <location>
        <begin position="6"/>
        <end position="41"/>
    </location>
</feature>
<dbReference type="InterPro" id="IPR009057">
    <property type="entry name" value="Homeodomain-like_sf"/>
</dbReference>
<organism evidence="2 3">
    <name type="scientific">Polyporus arcularius HHB13444</name>
    <dbReference type="NCBI Taxonomy" id="1314778"/>
    <lineage>
        <taxon>Eukaryota</taxon>
        <taxon>Fungi</taxon>
        <taxon>Dikarya</taxon>
        <taxon>Basidiomycota</taxon>
        <taxon>Agaricomycotina</taxon>
        <taxon>Agaricomycetes</taxon>
        <taxon>Polyporales</taxon>
        <taxon>Polyporaceae</taxon>
        <taxon>Polyporus</taxon>
    </lineage>
</organism>
<sequence>PHLSETLKERIIEWRHAQDMSAREIALLAGCSERTIYTVLRNHREYNQTSNPHARPAGRPRVLDQADLTYISSLIHANPTIYLDEIQEQLSEVRKTE</sequence>
<accession>A0A5C3NTV4</accession>
<dbReference type="InterPro" id="IPR036388">
    <property type="entry name" value="WH-like_DNA-bd_sf"/>
</dbReference>
<dbReference type="InterPro" id="IPR025246">
    <property type="entry name" value="IS30-like_HTH"/>
</dbReference>
<protein>
    <recommendedName>
        <fullName evidence="1">Transposase IS30-like HTH domain-containing protein</fullName>
    </recommendedName>
</protein>
<dbReference type="InParanoid" id="A0A5C3NTV4"/>
<gene>
    <name evidence="2" type="ORF">K466DRAFT_449151</name>
</gene>
<name>A0A5C3NTV4_9APHY</name>
<feature type="non-terminal residue" evidence="2">
    <location>
        <position position="97"/>
    </location>
</feature>
<dbReference type="Gene3D" id="1.10.10.10">
    <property type="entry name" value="Winged helix-like DNA-binding domain superfamily/Winged helix DNA-binding domain"/>
    <property type="match status" value="1"/>
</dbReference>
<reference evidence="2 3" key="1">
    <citation type="journal article" date="2019" name="Nat. Ecol. Evol.">
        <title>Megaphylogeny resolves global patterns of mushroom evolution.</title>
        <authorList>
            <person name="Varga T."/>
            <person name="Krizsan K."/>
            <person name="Foldi C."/>
            <person name="Dima B."/>
            <person name="Sanchez-Garcia M."/>
            <person name="Sanchez-Ramirez S."/>
            <person name="Szollosi G.J."/>
            <person name="Szarkandi J.G."/>
            <person name="Papp V."/>
            <person name="Albert L."/>
            <person name="Andreopoulos W."/>
            <person name="Angelini C."/>
            <person name="Antonin V."/>
            <person name="Barry K.W."/>
            <person name="Bougher N.L."/>
            <person name="Buchanan P."/>
            <person name="Buyck B."/>
            <person name="Bense V."/>
            <person name="Catcheside P."/>
            <person name="Chovatia M."/>
            <person name="Cooper J."/>
            <person name="Damon W."/>
            <person name="Desjardin D."/>
            <person name="Finy P."/>
            <person name="Geml J."/>
            <person name="Haridas S."/>
            <person name="Hughes K."/>
            <person name="Justo A."/>
            <person name="Karasinski D."/>
            <person name="Kautmanova I."/>
            <person name="Kiss B."/>
            <person name="Kocsube S."/>
            <person name="Kotiranta H."/>
            <person name="LaButti K.M."/>
            <person name="Lechner B.E."/>
            <person name="Liimatainen K."/>
            <person name="Lipzen A."/>
            <person name="Lukacs Z."/>
            <person name="Mihaltcheva S."/>
            <person name="Morgado L.N."/>
            <person name="Niskanen T."/>
            <person name="Noordeloos M.E."/>
            <person name="Ohm R.A."/>
            <person name="Ortiz-Santana B."/>
            <person name="Ovrebo C."/>
            <person name="Racz N."/>
            <person name="Riley R."/>
            <person name="Savchenko A."/>
            <person name="Shiryaev A."/>
            <person name="Soop K."/>
            <person name="Spirin V."/>
            <person name="Szebenyi C."/>
            <person name="Tomsovsky M."/>
            <person name="Tulloss R.E."/>
            <person name="Uehling J."/>
            <person name="Grigoriev I.V."/>
            <person name="Vagvolgyi C."/>
            <person name="Papp T."/>
            <person name="Martin F.M."/>
            <person name="Miettinen O."/>
            <person name="Hibbett D.S."/>
            <person name="Nagy L.G."/>
        </authorList>
    </citation>
    <scope>NUCLEOTIDE SEQUENCE [LARGE SCALE GENOMIC DNA]</scope>
    <source>
        <strain evidence="2 3">HHB13444</strain>
    </source>
</reference>
<keyword evidence="3" id="KW-1185">Reference proteome</keyword>
<dbReference type="SUPFAM" id="SSF46689">
    <property type="entry name" value="Homeodomain-like"/>
    <property type="match status" value="1"/>
</dbReference>
<proteinExistence type="predicted"/>
<evidence type="ECO:0000313" key="3">
    <source>
        <dbReference type="Proteomes" id="UP000308197"/>
    </source>
</evidence>
<dbReference type="AlphaFoldDB" id="A0A5C3NTV4"/>
<evidence type="ECO:0000313" key="2">
    <source>
        <dbReference type="EMBL" id="TFK79997.1"/>
    </source>
</evidence>
<evidence type="ECO:0000259" key="1">
    <source>
        <dbReference type="Pfam" id="PF13936"/>
    </source>
</evidence>
<dbReference type="Proteomes" id="UP000308197">
    <property type="component" value="Unassembled WGS sequence"/>
</dbReference>